<dbReference type="RefSeq" id="WP_003794345.1">
    <property type="nucleotide sequence ID" value="NZ_GG665871.1"/>
</dbReference>
<dbReference type="SUPFAM" id="SSF50370">
    <property type="entry name" value="Ricin B-like lectins"/>
    <property type="match status" value="1"/>
</dbReference>
<evidence type="ECO:0000256" key="1">
    <source>
        <dbReference type="SAM" id="SignalP"/>
    </source>
</evidence>
<dbReference type="AlphaFoldDB" id="C4GF11"/>
<comment type="caution">
    <text evidence="3">The sequence shown here is derived from an EMBL/GenBank/DDBJ whole genome shotgun (WGS) entry which is preliminary data.</text>
</comment>
<dbReference type="Gene3D" id="2.80.10.50">
    <property type="match status" value="2"/>
</dbReference>
<protein>
    <submittedName>
        <fullName evidence="3">Ricin-type beta-trefoil lectin domain protein</fullName>
    </submittedName>
</protein>
<dbReference type="GO" id="GO:0030246">
    <property type="term" value="F:carbohydrate binding"/>
    <property type="evidence" value="ECO:0007669"/>
    <property type="project" value="UniProtKB-KW"/>
</dbReference>
<accession>C4GF11</accession>
<feature type="chain" id="PRO_5002936453" evidence="1">
    <location>
        <begin position="22"/>
        <end position="161"/>
    </location>
</feature>
<name>C4GF11_9NEIS</name>
<keyword evidence="4" id="KW-1185">Reference proteome</keyword>
<dbReference type="SMART" id="SM00458">
    <property type="entry name" value="RICIN"/>
    <property type="match status" value="1"/>
</dbReference>
<dbReference type="InterPro" id="IPR035992">
    <property type="entry name" value="Ricin_B-like_lectins"/>
</dbReference>
<dbReference type="Proteomes" id="UP000003009">
    <property type="component" value="Unassembled WGS sequence"/>
</dbReference>
<proteinExistence type="predicted"/>
<dbReference type="PROSITE" id="PS51257">
    <property type="entry name" value="PROKAR_LIPOPROTEIN"/>
    <property type="match status" value="1"/>
</dbReference>
<organism evidence="3 4">
    <name type="scientific">Kingella oralis ATCC 51147</name>
    <dbReference type="NCBI Taxonomy" id="629741"/>
    <lineage>
        <taxon>Bacteria</taxon>
        <taxon>Pseudomonadati</taxon>
        <taxon>Pseudomonadota</taxon>
        <taxon>Betaproteobacteria</taxon>
        <taxon>Neisseriales</taxon>
        <taxon>Neisseriaceae</taxon>
        <taxon>Kingella</taxon>
    </lineage>
</organism>
<feature type="domain" description="Ricin B lectin" evidence="2">
    <location>
        <begin position="44"/>
        <end position="159"/>
    </location>
</feature>
<evidence type="ECO:0000313" key="3">
    <source>
        <dbReference type="EMBL" id="EEP68816.1"/>
    </source>
</evidence>
<dbReference type="OrthoDB" id="8673369at2"/>
<keyword evidence="1" id="KW-0732">Signal</keyword>
<dbReference type="EMBL" id="ACJW02000002">
    <property type="protein sequence ID" value="EEP68816.1"/>
    <property type="molecule type" value="Genomic_DNA"/>
</dbReference>
<feature type="signal peptide" evidence="1">
    <location>
        <begin position="1"/>
        <end position="21"/>
    </location>
</feature>
<reference evidence="3" key="1">
    <citation type="submission" date="2009-04" db="EMBL/GenBank/DDBJ databases">
        <authorList>
            <person name="Weinstock G."/>
            <person name="Sodergren E."/>
            <person name="Clifton S."/>
            <person name="Fulton L."/>
            <person name="Fulton B."/>
            <person name="Courtney L."/>
            <person name="Fronick C."/>
            <person name="Harrison M."/>
            <person name="Strong C."/>
            <person name="Farmer C."/>
            <person name="Delahaunty K."/>
            <person name="Markovic C."/>
            <person name="Hall O."/>
            <person name="Minx P."/>
            <person name="Tomlinson C."/>
            <person name="Mitreva M."/>
            <person name="Nelson J."/>
            <person name="Hou S."/>
            <person name="Wollam A."/>
            <person name="Pepin K.H."/>
            <person name="Johnson M."/>
            <person name="Bhonagiri V."/>
            <person name="Nash W.E."/>
            <person name="Warren W."/>
            <person name="Chinwalla A."/>
            <person name="Mardis E.R."/>
            <person name="Wilson R.K."/>
        </authorList>
    </citation>
    <scope>NUCLEOTIDE SEQUENCE [LARGE SCALE GENOMIC DNA]</scope>
    <source>
        <strain evidence="3">ATCC 51147</strain>
    </source>
</reference>
<dbReference type="InterPro" id="IPR000772">
    <property type="entry name" value="Ricin_B_lectin"/>
</dbReference>
<dbReference type="HOGENOM" id="CLU_126394_0_0_4"/>
<evidence type="ECO:0000313" key="4">
    <source>
        <dbReference type="Proteomes" id="UP000003009"/>
    </source>
</evidence>
<dbReference type="STRING" id="629741.GCWU000324_00720"/>
<dbReference type="PROSITE" id="PS50231">
    <property type="entry name" value="RICIN_B_LECTIN"/>
    <property type="match status" value="1"/>
</dbReference>
<dbReference type="GeneID" id="84906945"/>
<evidence type="ECO:0000259" key="2">
    <source>
        <dbReference type="SMART" id="SM00458"/>
    </source>
</evidence>
<sequence>MKPILTAVLMPLLLAACGVYLPEQITIDTCGPSHRSPRPERDADGLIRTQRGECLDIHGDDRRSLIRHRCHGQANQLFRWDAKSGTIRQNERCLDVAGGETRDGSRVILFSCNGRDNQRWYRDGARIRSADSGKCLDASESYLAIRTCNGSREQQFEWGGR</sequence>
<dbReference type="Pfam" id="PF00652">
    <property type="entry name" value="Ricin_B_lectin"/>
    <property type="match status" value="1"/>
</dbReference>
<gene>
    <name evidence="3" type="ORF">GCWU000324_00720</name>
</gene>
<dbReference type="CDD" id="cd00161">
    <property type="entry name" value="beta-trefoil_Ricin-like"/>
    <property type="match status" value="1"/>
</dbReference>